<reference evidence="2 3" key="1">
    <citation type="journal article" date="2018" name="Front. Plant Sci.">
        <title>Red Clover (Trifolium pratense) and Zigzag Clover (T. medium) - A Picture of Genomic Similarities and Differences.</title>
        <authorList>
            <person name="Dluhosova J."/>
            <person name="Istvanek J."/>
            <person name="Nedelnik J."/>
            <person name="Repkova J."/>
        </authorList>
    </citation>
    <scope>NUCLEOTIDE SEQUENCE [LARGE SCALE GENOMIC DNA]</scope>
    <source>
        <strain evidence="3">cv. 10/8</strain>
        <tissue evidence="2">Leaf</tissue>
    </source>
</reference>
<organism evidence="2 3">
    <name type="scientific">Trifolium medium</name>
    <dbReference type="NCBI Taxonomy" id="97028"/>
    <lineage>
        <taxon>Eukaryota</taxon>
        <taxon>Viridiplantae</taxon>
        <taxon>Streptophyta</taxon>
        <taxon>Embryophyta</taxon>
        <taxon>Tracheophyta</taxon>
        <taxon>Spermatophyta</taxon>
        <taxon>Magnoliopsida</taxon>
        <taxon>eudicotyledons</taxon>
        <taxon>Gunneridae</taxon>
        <taxon>Pentapetalae</taxon>
        <taxon>rosids</taxon>
        <taxon>fabids</taxon>
        <taxon>Fabales</taxon>
        <taxon>Fabaceae</taxon>
        <taxon>Papilionoideae</taxon>
        <taxon>50 kb inversion clade</taxon>
        <taxon>NPAAA clade</taxon>
        <taxon>Hologalegina</taxon>
        <taxon>IRL clade</taxon>
        <taxon>Trifolieae</taxon>
        <taxon>Trifolium</taxon>
    </lineage>
</organism>
<dbReference type="Pfam" id="PF24714">
    <property type="entry name" value="TOR1L1_N"/>
    <property type="match status" value="1"/>
</dbReference>
<evidence type="ECO:0000313" key="3">
    <source>
        <dbReference type="Proteomes" id="UP000265520"/>
    </source>
</evidence>
<feature type="non-terminal residue" evidence="2">
    <location>
        <position position="56"/>
    </location>
</feature>
<dbReference type="Proteomes" id="UP000265520">
    <property type="component" value="Unassembled WGS sequence"/>
</dbReference>
<dbReference type="EMBL" id="LXQA010047602">
    <property type="protein sequence ID" value="MCI01938.1"/>
    <property type="molecule type" value="Genomic_DNA"/>
</dbReference>
<evidence type="ECO:0000313" key="2">
    <source>
        <dbReference type="EMBL" id="MCI01938.1"/>
    </source>
</evidence>
<evidence type="ECO:0000259" key="1">
    <source>
        <dbReference type="Pfam" id="PF24714"/>
    </source>
</evidence>
<dbReference type="PANTHER" id="PTHR31355:SF32">
    <property type="entry name" value="TORTIFOLIA1-LIKE PROTEIN 4"/>
    <property type="match status" value="1"/>
</dbReference>
<dbReference type="GO" id="GO:0005874">
    <property type="term" value="C:microtubule"/>
    <property type="evidence" value="ECO:0007669"/>
    <property type="project" value="InterPro"/>
</dbReference>
<name>A0A392NPY3_9FABA</name>
<feature type="domain" description="TORTIFOLIA1/SINE1-2 N-terminal" evidence="1">
    <location>
        <begin position="1"/>
        <end position="56"/>
    </location>
</feature>
<sequence length="56" mass="6493">MNWLVLCLVEFLRSEDWTVRKAAAEASVKVASVEKDLASHYKVLCLDSLHNRRFDK</sequence>
<dbReference type="InterPro" id="IPR057600">
    <property type="entry name" value="TORTIFOLIA1/SINE1-2_N"/>
</dbReference>
<dbReference type="InterPro" id="IPR033337">
    <property type="entry name" value="TORTIFOLIA1/SINE1-2"/>
</dbReference>
<dbReference type="AlphaFoldDB" id="A0A392NPY3"/>
<keyword evidence="3" id="KW-1185">Reference proteome</keyword>
<proteinExistence type="predicted"/>
<protein>
    <submittedName>
        <fullName evidence="2">Microtubule-associated protein TORTIFOLIA1-like</fullName>
    </submittedName>
</protein>
<dbReference type="PANTHER" id="PTHR31355">
    <property type="entry name" value="MICROTUBULE-ASSOCIATED PROTEIN TORTIFOLIA1"/>
    <property type="match status" value="1"/>
</dbReference>
<accession>A0A392NPY3</accession>
<comment type="caution">
    <text evidence="2">The sequence shown here is derived from an EMBL/GenBank/DDBJ whole genome shotgun (WGS) entry which is preliminary data.</text>
</comment>
<dbReference type="GO" id="GO:0008017">
    <property type="term" value="F:microtubule binding"/>
    <property type="evidence" value="ECO:0007669"/>
    <property type="project" value="InterPro"/>
</dbReference>